<reference evidence="2" key="1">
    <citation type="submission" date="2022-07" db="EMBL/GenBank/DDBJ databases">
        <authorList>
            <person name="Macas J."/>
            <person name="Novak P."/>
            <person name="Neumann P."/>
        </authorList>
    </citation>
    <scope>NUCLEOTIDE SEQUENCE</scope>
</reference>
<feature type="non-terminal residue" evidence="2">
    <location>
        <position position="109"/>
    </location>
</feature>
<comment type="caution">
    <text evidence="2">The sequence shown here is derived from an EMBL/GenBank/DDBJ whole genome shotgun (WGS) entry which is preliminary data.</text>
</comment>
<accession>A0A9P1EHK6</accession>
<gene>
    <name evidence="2" type="ORF">CEURO_LOCUS17773</name>
</gene>
<dbReference type="AlphaFoldDB" id="A0A9P1EHK6"/>
<sequence>MDEDETQDISSHTEMMKPQENLQNPPSRLGAKNKNFRQVNSRCALFFTVVLWRRRMDIQDITPQRRWKGNIEDIQTSVVEVVVVCGGGVVENGRERAKMTVGLFGEKAL</sequence>
<protein>
    <submittedName>
        <fullName evidence="2">Uncharacterized protein</fullName>
    </submittedName>
</protein>
<feature type="region of interest" description="Disordered" evidence="1">
    <location>
        <begin position="1"/>
        <end position="30"/>
    </location>
</feature>
<name>A0A9P1EHK6_CUSEU</name>
<evidence type="ECO:0000256" key="1">
    <source>
        <dbReference type="SAM" id="MobiDB-lite"/>
    </source>
</evidence>
<organism evidence="2 3">
    <name type="scientific">Cuscuta europaea</name>
    <name type="common">European dodder</name>
    <dbReference type="NCBI Taxonomy" id="41803"/>
    <lineage>
        <taxon>Eukaryota</taxon>
        <taxon>Viridiplantae</taxon>
        <taxon>Streptophyta</taxon>
        <taxon>Embryophyta</taxon>
        <taxon>Tracheophyta</taxon>
        <taxon>Spermatophyta</taxon>
        <taxon>Magnoliopsida</taxon>
        <taxon>eudicotyledons</taxon>
        <taxon>Gunneridae</taxon>
        <taxon>Pentapetalae</taxon>
        <taxon>asterids</taxon>
        <taxon>lamiids</taxon>
        <taxon>Solanales</taxon>
        <taxon>Convolvulaceae</taxon>
        <taxon>Cuscuteae</taxon>
        <taxon>Cuscuta</taxon>
        <taxon>Cuscuta subgen. Cuscuta</taxon>
    </lineage>
</organism>
<evidence type="ECO:0000313" key="2">
    <source>
        <dbReference type="EMBL" id="CAH9107602.1"/>
    </source>
</evidence>
<keyword evidence="3" id="KW-1185">Reference proteome</keyword>
<evidence type="ECO:0000313" key="3">
    <source>
        <dbReference type="Proteomes" id="UP001152484"/>
    </source>
</evidence>
<dbReference type="Proteomes" id="UP001152484">
    <property type="component" value="Unassembled WGS sequence"/>
</dbReference>
<dbReference type="EMBL" id="CAMAPE010000051">
    <property type="protein sequence ID" value="CAH9107602.1"/>
    <property type="molecule type" value="Genomic_DNA"/>
</dbReference>
<proteinExistence type="predicted"/>